<dbReference type="RefSeq" id="WP_169258001.1">
    <property type="nucleotide sequence ID" value="NZ_WTVN01000052.1"/>
</dbReference>
<protein>
    <submittedName>
        <fullName evidence="4">Response regulator</fullName>
    </submittedName>
</protein>
<reference evidence="4 5" key="1">
    <citation type="submission" date="2019-12" db="EMBL/GenBank/DDBJ databases">
        <title>Comparative genomics gives insights into the taxonomy of the Azoarcus-Aromatoleum group and reveals separate origins of nif in the plant-associated Azoarcus and non-plant-associated Aromatoleum sub-groups.</title>
        <authorList>
            <person name="Lafos M."/>
            <person name="Maluk M."/>
            <person name="Batista M."/>
            <person name="Junghare M."/>
            <person name="Carmona M."/>
            <person name="Faoro H."/>
            <person name="Cruz L.M."/>
            <person name="Battistoni F."/>
            <person name="De Souza E."/>
            <person name="Pedrosa F."/>
            <person name="Chen W.-M."/>
            <person name="Poole P.S."/>
            <person name="Dixon R.A."/>
            <person name="James E.K."/>
        </authorList>
    </citation>
    <scope>NUCLEOTIDE SEQUENCE [LARGE SCALE GENOMIC DNA]</scope>
    <source>
        <strain evidence="4 5">Td21</strain>
    </source>
</reference>
<dbReference type="InterPro" id="IPR011006">
    <property type="entry name" value="CheY-like_superfamily"/>
</dbReference>
<accession>A0ABX1Q378</accession>
<comment type="caution">
    <text evidence="4">The sequence shown here is derived from an EMBL/GenBank/DDBJ whole genome shotgun (WGS) entry which is preliminary data.</text>
</comment>
<dbReference type="InterPro" id="IPR036641">
    <property type="entry name" value="HPT_dom_sf"/>
</dbReference>
<keyword evidence="5" id="KW-1185">Reference proteome</keyword>
<keyword evidence="1 2" id="KW-0597">Phosphoprotein</keyword>
<evidence type="ECO:0000256" key="1">
    <source>
        <dbReference type="ARBA" id="ARBA00022553"/>
    </source>
</evidence>
<dbReference type="PROSITE" id="PS50110">
    <property type="entry name" value="RESPONSE_REGULATORY"/>
    <property type="match status" value="1"/>
</dbReference>
<dbReference type="Gene3D" id="3.40.50.2300">
    <property type="match status" value="1"/>
</dbReference>
<dbReference type="SUPFAM" id="SSF47226">
    <property type="entry name" value="Histidine-containing phosphotransfer domain, HPT domain"/>
    <property type="match status" value="1"/>
</dbReference>
<dbReference type="InterPro" id="IPR001789">
    <property type="entry name" value="Sig_transdc_resp-reg_receiver"/>
</dbReference>
<evidence type="ECO:0000259" key="3">
    <source>
        <dbReference type="PROSITE" id="PS50110"/>
    </source>
</evidence>
<evidence type="ECO:0000313" key="4">
    <source>
        <dbReference type="EMBL" id="NMG46169.1"/>
    </source>
</evidence>
<feature type="domain" description="Response regulatory" evidence="3">
    <location>
        <begin position="6"/>
        <end position="123"/>
    </location>
</feature>
<organism evidence="4 5">
    <name type="scientific">Aromatoleum toluvorans</name>
    <dbReference type="NCBI Taxonomy" id="92002"/>
    <lineage>
        <taxon>Bacteria</taxon>
        <taxon>Pseudomonadati</taxon>
        <taxon>Pseudomonadota</taxon>
        <taxon>Betaproteobacteria</taxon>
        <taxon>Rhodocyclales</taxon>
        <taxon>Rhodocyclaceae</taxon>
        <taxon>Aromatoleum</taxon>
    </lineage>
</organism>
<dbReference type="InterPro" id="IPR050595">
    <property type="entry name" value="Bact_response_regulator"/>
</dbReference>
<dbReference type="SUPFAM" id="SSF52172">
    <property type="entry name" value="CheY-like"/>
    <property type="match status" value="1"/>
</dbReference>
<dbReference type="Pfam" id="PF00072">
    <property type="entry name" value="Response_reg"/>
    <property type="match status" value="1"/>
</dbReference>
<feature type="modified residue" description="4-aspartylphosphate" evidence="2">
    <location>
        <position position="57"/>
    </location>
</feature>
<evidence type="ECO:0000256" key="2">
    <source>
        <dbReference type="PROSITE-ProRule" id="PRU00169"/>
    </source>
</evidence>
<dbReference type="Gene3D" id="1.20.120.160">
    <property type="entry name" value="HPT domain"/>
    <property type="match status" value="1"/>
</dbReference>
<dbReference type="PANTHER" id="PTHR44591">
    <property type="entry name" value="STRESS RESPONSE REGULATOR PROTEIN 1"/>
    <property type="match status" value="1"/>
</dbReference>
<sequence>MNAHHHVLIIEDDPFYRTLYASKLKELGSDIRIRSSENGYAALVALSERTPDLIILDLRMPKFDGVALLDIVKSKPEYEALPVLVISSAPGDFARIRSAYRNVFIFAKPVRADLFERAVRWGLRLGEAAGAPDASPGQPAHSRIDFEHMKLYIGPDRTIQHAVAEEFYKLAADRISTLDRLAHSDDLRGVLDFCHAMEGGAEAIGAHEVLGTVESLRTAARASDCEAVRGHAQDFAEALRRFCVDLAHEFALDAH</sequence>
<proteinExistence type="predicted"/>
<dbReference type="Proteomes" id="UP000623795">
    <property type="component" value="Unassembled WGS sequence"/>
</dbReference>
<name>A0ABX1Q378_9RHOO</name>
<dbReference type="PANTHER" id="PTHR44591:SF23">
    <property type="entry name" value="CHEY SUBFAMILY"/>
    <property type="match status" value="1"/>
</dbReference>
<evidence type="ECO:0000313" key="5">
    <source>
        <dbReference type="Proteomes" id="UP000623795"/>
    </source>
</evidence>
<dbReference type="EMBL" id="WTVN01000052">
    <property type="protein sequence ID" value="NMG46169.1"/>
    <property type="molecule type" value="Genomic_DNA"/>
</dbReference>
<gene>
    <name evidence="4" type="ORF">GPA22_20835</name>
</gene>
<dbReference type="SMART" id="SM00448">
    <property type="entry name" value="REC"/>
    <property type="match status" value="1"/>
</dbReference>